<dbReference type="InterPro" id="IPR001806">
    <property type="entry name" value="Small_GTPase"/>
</dbReference>
<keyword evidence="4" id="KW-1185">Reference proteome</keyword>
<dbReference type="Proteomes" id="UP000747542">
    <property type="component" value="Unassembled WGS sequence"/>
</dbReference>
<dbReference type="GO" id="GO:0005525">
    <property type="term" value="F:GTP binding"/>
    <property type="evidence" value="ECO:0007669"/>
    <property type="project" value="InterPro"/>
</dbReference>
<dbReference type="SMART" id="SM00175">
    <property type="entry name" value="RAB"/>
    <property type="match status" value="1"/>
</dbReference>
<organism evidence="3 4">
    <name type="scientific">Homarus americanus</name>
    <name type="common">American lobster</name>
    <dbReference type="NCBI Taxonomy" id="6706"/>
    <lineage>
        <taxon>Eukaryota</taxon>
        <taxon>Metazoa</taxon>
        <taxon>Ecdysozoa</taxon>
        <taxon>Arthropoda</taxon>
        <taxon>Crustacea</taxon>
        <taxon>Multicrustacea</taxon>
        <taxon>Malacostraca</taxon>
        <taxon>Eumalacostraca</taxon>
        <taxon>Eucarida</taxon>
        <taxon>Decapoda</taxon>
        <taxon>Pleocyemata</taxon>
        <taxon>Astacidea</taxon>
        <taxon>Nephropoidea</taxon>
        <taxon>Nephropidae</taxon>
        <taxon>Homarus</taxon>
    </lineage>
</organism>
<name>A0A8J5JTE1_HOMAM</name>
<evidence type="ECO:0000256" key="1">
    <source>
        <dbReference type="ARBA" id="ARBA00006270"/>
    </source>
</evidence>
<reference evidence="3" key="1">
    <citation type="journal article" date="2021" name="Sci. Adv.">
        <title>The American lobster genome reveals insights on longevity, neural, and immune adaptations.</title>
        <authorList>
            <person name="Polinski J.M."/>
            <person name="Zimin A.V."/>
            <person name="Clark K.F."/>
            <person name="Kohn A.B."/>
            <person name="Sadowski N."/>
            <person name="Timp W."/>
            <person name="Ptitsyn A."/>
            <person name="Khanna P."/>
            <person name="Romanova D.Y."/>
            <person name="Williams P."/>
            <person name="Greenwood S.J."/>
            <person name="Moroz L.L."/>
            <person name="Walt D.R."/>
            <person name="Bodnar A.G."/>
        </authorList>
    </citation>
    <scope>NUCLEOTIDE SEQUENCE</scope>
    <source>
        <strain evidence="3">GMGI-L3</strain>
    </source>
</reference>
<dbReference type="SMART" id="SM00173">
    <property type="entry name" value="RAS"/>
    <property type="match status" value="1"/>
</dbReference>
<dbReference type="EMBL" id="JAHLQT010030990">
    <property type="protein sequence ID" value="KAG7160694.1"/>
    <property type="molecule type" value="Genomic_DNA"/>
</dbReference>
<dbReference type="SUPFAM" id="SSF52540">
    <property type="entry name" value="P-loop containing nucleoside triphosphate hydrolases"/>
    <property type="match status" value="1"/>
</dbReference>
<protein>
    <submittedName>
        <fullName evidence="3">Intraflagellar transport protein 27-like</fullName>
    </submittedName>
</protein>
<dbReference type="GO" id="GO:0003924">
    <property type="term" value="F:GTPase activity"/>
    <property type="evidence" value="ECO:0007669"/>
    <property type="project" value="InterPro"/>
</dbReference>
<keyword evidence="2" id="KW-0547">Nucleotide-binding</keyword>
<gene>
    <name evidence="3" type="primary">IFT27-L</name>
    <name evidence="3" type="ORF">Hamer_G020265</name>
</gene>
<accession>A0A8J5JTE1</accession>
<dbReference type="InterPro" id="IPR027417">
    <property type="entry name" value="P-loop_NTPase"/>
</dbReference>
<dbReference type="PANTHER" id="PTHR47978">
    <property type="match status" value="1"/>
</dbReference>
<evidence type="ECO:0000313" key="4">
    <source>
        <dbReference type="Proteomes" id="UP000747542"/>
    </source>
</evidence>
<dbReference type="SMART" id="SM00174">
    <property type="entry name" value="RHO"/>
    <property type="match status" value="1"/>
</dbReference>
<dbReference type="Gene3D" id="3.40.50.300">
    <property type="entry name" value="P-loop containing nucleotide triphosphate hydrolases"/>
    <property type="match status" value="2"/>
</dbReference>
<sequence>MSNIIRAKCLVIGDSTAGKTSLVQKFISEGNQFPKNYNMIKSHAKGEDLKGVLFANKADLTTRRLISPKAGRELAQKLGLVYFEGSAKDHSGVEDPFFFLVNEWFKIYTDKTQALKLLA</sequence>
<evidence type="ECO:0000313" key="3">
    <source>
        <dbReference type="EMBL" id="KAG7160694.1"/>
    </source>
</evidence>
<proteinExistence type="inferred from homology"/>
<dbReference type="AlphaFoldDB" id="A0A8J5JTE1"/>
<comment type="similarity">
    <text evidence="1">Belongs to the small GTPase superfamily. Rab family.</text>
</comment>
<comment type="caution">
    <text evidence="3">The sequence shown here is derived from an EMBL/GenBank/DDBJ whole genome shotgun (WGS) entry which is preliminary data.</text>
</comment>
<evidence type="ECO:0000256" key="2">
    <source>
        <dbReference type="ARBA" id="ARBA00022741"/>
    </source>
</evidence>
<dbReference type="Pfam" id="PF00071">
    <property type="entry name" value="Ras"/>
    <property type="match status" value="1"/>
</dbReference>